<name>A0A7Y9LPB1_9BURK</name>
<keyword evidence="2" id="KW-1185">Reference proteome</keyword>
<organism evidence="1 2">
    <name type="scientific">Pigmentiphaga litoralis</name>
    <dbReference type="NCBI Taxonomy" id="516702"/>
    <lineage>
        <taxon>Bacteria</taxon>
        <taxon>Pseudomonadati</taxon>
        <taxon>Pseudomonadota</taxon>
        <taxon>Betaproteobacteria</taxon>
        <taxon>Burkholderiales</taxon>
        <taxon>Alcaligenaceae</taxon>
        <taxon>Pigmentiphaga</taxon>
    </lineage>
</organism>
<comment type="caution">
    <text evidence="1">The sequence shown here is derived from an EMBL/GenBank/DDBJ whole genome shotgun (WGS) entry which is preliminary data.</text>
</comment>
<reference evidence="1 2" key="1">
    <citation type="submission" date="2020-07" db="EMBL/GenBank/DDBJ databases">
        <title>Genomic Encyclopedia of Type Strains, Phase IV (KMG-V): Genome sequencing to study the core and pangenomes of soil and plant-associated prokaryotes.</title>
        <authorList>
            <person name="Whitman W."/>
        </authorList>
    </citation>
    <scope>NUCLEOTIDE SEQUENCE [LARGE SCALE GENOMIC DNA]</scope>
    <source>
        <strain evidence="1 2">SAS40</strain>
    </source>
</reference>
<protein>
    <submittedName>
        <fullName evidence="1">Uncharacterized protein</fullName>
    </submittedName>
</protein>
<evidence type="ECO:0000313" key="2">
    <source>
        <dbReference type="Proteomes" id="UP000542125"/>
    </source>
</evidence>
<proteinExistence type="predicted"/>
<evidence type="ECO:0000313" key="1">
    <source>
        <dbReference type="EMBL" id="NYE84240.1"/>
    </source>
</evidence>
<dbReference type="EMBL" id="JACBYR010000001">
    <property type="protein sequence ID" value="NYE84240.1"/>
    <property type="molecule type" value="Genomic_DNA"/>
</dbReference>
<accession>A0A7Y9LPB1</accession>
<dbReference type="Proteomes" id="UP000542125">
    <property type="component" value="Unassembled WGS sequence"/>
</dbReference>
<gene>
    <name evidence="1" type="ORF">FHW18_003511</name>
</gene>
<dbReference type="AlphaFoldDB" id="A0A7Y9LPB1"/>
<sequence length="37" mass="4366">MNDNDRNVEKLFTKIIDNQAYDDRNPAQIQAERSADR</sequence>